<feature type="non-terminal residue" evidence="11">
    <location>
        <position position="1420"/>
    </location>
</feature>
<keyword evidence="3" id="KW-0548">Nucleotidyltransferase</keyword>
<dbReference type="CDD" id="cd09274">
    <property type="entry name" value="RNase_HI_RT_Ty3"/>
    <property type="match status" value="1"/>
</dbReference>
<keyword evidence="5" id="KW-0255">Endonuclease</keyword>
<dbReference type="EC" id="2.7.7.49" evidence="1"/>
<dbReference type="GO" id="GO:0015074">
    <property type="term" value="P:DNA integration"/>
    <property type="evidence" value="ECO:0007669"/>
    <property type="project" value="InterPro"/>
</dbReference>
<protein>
    <recommendedName>
        <fullName evidence="1">RNA-directed DNA polymerase</fullName>
        <ecNumber evidence="1">2.7.7.49</ecNumber>
    </recommendedName>
</protein>
<sequence length="1420" mass="163449">MDQAKAGALKVRICITLEPSPNDAKSSMHFIKWIQLDGGDVIYEFPPEFQPLNSKHKTLLQIPTVKSVLKTLTRRGSYRIIAITLPATTVPLYFDDNGNSVFEEYYLEEKDLQKWKSETYPVPTGQGPSQLSSEAQNAAILEILQKLTAKTEEPQPPQTEGTKRLNLTKIKSDFVLENFDGKNFEVGRWLDIFIRECDRCQVANSEDKILILRLFMDGIAKNWYSSTLADLGLDTNFTDWETKMREAFKEHGWKKIREAYNFRYIGGPYVDYVLRKQSLLLEQEHTIDKTVQINLIVTGLPVHVQDKLDRSKIDSIEQLLGELRKIEPPPQKKNLPNTETHPRKAFTPATNYEQKKPCSICNKLGYPGRFHPEALCRNRSSAEHKGKHIKTVNNMELQEALNESITDQKKLKLLPLITFGVIVNGKNECTGVYDPGANISFITLSCVKKLKLKIQNSKMTFRTIGGRHGFAGSVKILLKVMDSEKEVEIFVVKDENFKYDILLGLDLIVSFYLNLDCKLNLYQTLPHNMKPVADSGSCLDSNAYVNYSESIDTAAFEAKMDHLNFQEQKKINDLIQKFKSVFAKDKFDVGRVKDHEAHIKLYEHKFVSRKPYRCSIPDQKEIESQISQLLKADLIEESTSPFASPVTLAYKREENKKNRLCIDFRELNRLVVPEPQPFPLIEELIAKTRGCTWFTALDINSAFWSIPIRIKDRYKTGFVTQEGHWQWKCLPFGLKTSPAIFQRILNNILRRNNLKDFSTCYLDDILIFSKTFNEHLQHLESLLEAIRNEGFRLKITKCNFARSEVRYLGHIISENTVRPLWGDNLTAIRNFPVPKTRKNVRQFLGKVNFYHKYIENSARLLEPLHSLLRKNAEFVWTEQCQESFESVKKHLCSQPILAIFDPKLKIIIETDASGDGVGAVLKQVQESGEIKPVAYFSKKLKDYQKKKKAIYLECLAMKEAIKFWQHWLVGATFQIITDHKPLEALKINSRSDEELGDMLLFLSQFDFRVTYRPGSTNMEADCLSRNPVIEDYEYLEELVKTVNFLTLSDITTDQENHSSEFNKIGNTRKESGIIYKIKNTTKRIVISESLADALIKQVHLDFGHIGSAHVIKKIRQFYYTKNLDSKVKAYCQSCELCIKNKTRNSSSYGYLSQLGPARAPFEIVSLDTIGGFAGNRSSKRYLHLLVDHFTRYAFISTSKNQTADDFVKLIKKVQDKHQIKTLLTDQYSGINSAEFKSYLKREGINLIFTAVNNPASNGLNERLNQTLVNRIRCKINSSHGRAWSRIAEECVQEYNSTDHSVTTFSPEYLLFGKTSPIVPNSLEPKSDIIRDREAAFENTVKNHNYNKRLYDRNRRHHDFKEGDLVYVDHSSKIQRNKLEEIRIGPLKINKKISNTIFELDTGHRKKESNMFHVSKLVPLP</sequence>
<keyword evidence="12" id="KW-1185">Reference proteome</keyword>
<dbReference type="CDD" id="cd00303">
    <property type="entry name" value="retropepsin_like"/>
    <property type="match status" value="1"/>
</dbReference>
<feature type="region of interest" description="Disordered" evidence="8">
    <location>
        <begin position="327"/>
        <end position="347"/>
    </location>
</feature>
<dbReference type="CDD" id="cd01647">
    <property type="entry name" value="RT_LTR"/>
    <property type="match status" value="1"/>
</dbReference>
<dbReference type="PANTHER" id="PTHR37984:SF5">
    <property type="entry name" value="PROTEIN NYNRIN-LIKE"/>
    <property type="match status" value="1"/>
</dbReference>
<feature type="domain" description="Integrase catalytic" evidence="10">
    <location>
        <begin position="1156"/>
        <end position="1314"/>
    </location>
</feature>
<dbReference type="Gene3D" id="3.30.420.10">
    <property type="entry name" value="Ribonuclease H-like superfamily/Ribonuclease H"/>
    <property type="match status" value="1"/>
</dbReference>
<dbReference type="EMBL" id="CADCXU010021435">
    <property type="protein sequence ID" value="CAB0009069.1"/>
    <property type="molecule type" value="Genomic_DNA"/>
</dbReference>
<dbReference type="InterPro" id="IPR036397">
    <property type="entry name" value="RNaseH_sf"/>
</dbReference>
<evidence type="ECO:0000313" key="12">
    <source>
        <dbReference type="Proteomes" id="UP000479000"/>
    </source>
</evidence>
<dbReference type="FunFam" id="3.10.20.370:FF:000001">
    <property type="entry name" value="Retrovirus-related Pol polyprotein from transposon 17.6-like protein"/>
    <property type="match status" value="1"/>
</dbReference>
<keyword evidence="6" id="KW-0695">RNA-directed DNA polymerase</keyword>
<dbReference type="GO" id="GO:0042575">
    <property type="term" value="C:DNA polymerase complex"/>
    <property type="evidence" value="ECO:0007669"/>
    <property type="project" value="UniProtKB-ARBA"/>
</dbReference>
<dbReference type="Pfam" id="PF17921">
    <property type="entry name" value="Integrase_H2C2"/>
    <property type="match status" value="1"/>
</dbReference>
<dbReference type="Gene3D" id="3.30.70.270">
    <property type="match status" value="2"/>
</dbReference>
<dbReference type="Proteomes" id="UP000479000">
    <property type="component" value="Unassembled WGS sequence"/>
</dbReference>
<dbReference type="Pfam" id="PF00078">
    <property type="entry name" value="RVT_1"/>
    <property type="match status" value="1"/>
</dbReference>
<evidence type="ECO:0000256" key="2">
    <source>
        <dbReference type="ARBA" id="ARBA00022679"/>
    </source>
</evidence>
<dbReference type="InterPro" id="IPR021109">
    <property type="entry name" value="Peptidase_aspartic_dom_sf"/>
</dbReference>
<organism evidence="11 12">
    <name type="scientific">Nesidiocoris tenuis</name>
    <dbReference type="NCBI Taxonomy" id="355587"/>
    <lineage>
        <taxon>Eukaryota</taxon>
        <taxon>Metazoa</taxon>
        <taxon>Ecdysozoa</taxon>
        <taxon>Arthropoda</taxon>
        <taxon>Hexapoda</taxon>
        <taxon>Insecta</taxon>
        <taxon>Pterygota</taxon>
        <taxon>Neoptera</taxon>
        <taxon>Paraneoptera</taxon>
        <taxon>Hemiptera</taxon>
        <taxon>Heteroptera</taxon>
        <taxon>Panheteroptera</taxon>
        <taxon>Cimicomorpha</taxon>
        <taxon>Miridae</taxon>
        <taxon>Dicyphina</taxon>
        <taxon>Nesidiocoris</taxon>
    </lineage>
</organism>
<evidence type="ECO:0000313" key="11">
    <source>
        <dbReference type="EMBL" id="CAB0009069.1"/>
    </source>
</evidence>
<dbReference type="OrthoDB" id="8022549at2759"/>
<evidence type="ECO:0000256" key="1">
    <source>
        <dbReference type="ARBA" id="ARBA00012493"/>
    </source>
</evidence>
<gene>
    <name evidence="11" type="ORF">NTEN_LOCUS14250</name>
</gene>
<evidence type="ECO:0000256" key="8">
    <source>
        <dbReference type="SAM" id="MobiDB-lite"/>
    </source>
</evidence>
<dbReference type="Gene3D" id="1.10.340.70">
    <property type="match status" value="1"/>
</dbReference>
<evidence type="ECO:0000256" key="6">
    <source>
        <dbReference type="ARBA" id="ARBA00022918"/>
    </source>
</evidence>
<dbReference type="InterPro" id="IPR050951">
    <property type="entry name" value="Retrovirus_Pol_polyprotein"/>
</dbReference>
<keyword evidence="4" id="KW-0540">Nuclease</keyword>
<dbReference type="Gene3D" id="2.40.70.10">
    <property type="entry name" value="Acid Proteases"/>
    <property type="match status" value="1"/>
</dbReference>
<dbReference type="GO" id="GO:0003964">
    <property type="term" value="F:RNA-directed DNA polymerase activity"/>
    <property type="evidence" value="ECO:0007669"/>
    <property type="project" value="UniProtKB-KW"/>
</dbReference>
<evidence type="ECO:0000256" key="5">
    <source>
        <dbReference type="ARBA" id="ARBA00022759"/>
    </source>
</evidence>
<dbReference type="InterPro" id="IPR001584">
    <property type="entry name" value="Integrase_cat-core"/>
</dbReference>
<dbReference type="SUPFAM" id="SSF56672">
    <property type="entry name" value="DNA/RNA polymerases"/>
    <property type="match status" value="1"/>
</dbReference>
<dbReference type="Gene3D" id="3.10.10.10">
    <property type="entry name" value="HIV Type 1 Reverse Transcriptase, subunit A, domain 1"/>
    <property type="match status" value="1"/>
</dbReference>
<keyword evidence="2" id="KW-0808">Transferase</keyword>
<proteinExistence type="predicted"/>
<dbReference type="GO" id="GO:0003676">
    <property type="term" value="F:nucleic acid binding"/>
    <property type="evidence" value="ECO:0007669"/>
    <property type="project" value="InterPro"/>
</dbReference>
<reference evidence="11 12" key="1">
    <citation type="submission" date="2020-02" db="EMBL/GenBank/DDBJ databases">
        <authorList>
            <person name="Ferguson B K."/>
        </authorList>
    </citation>
    <scope>NUCLEOTIDE SEQUENCE [LARGE SCALE GENOMIC DNA]</scope>
</reference>
<keyword evidence="7" id="KW-0511">Multifunctional enzyme</keyword>
<evidence type="ECO:0000259" key="10">
    <source>
        <dbReference type="PROSITE" id="PS50994"/>
    </source>
</evidence>
<dbReference type="InterPro" id="IPR000477">
    <property type="entry name" value="RT_dom"/>
</dbReference>
<keyword evidence="5" id="KW-0378">Hydrolase</keyword>
<feature type="domain" description="Reverse transcriptase" evidence="9">
    <location>
        <begin position="630"/>
        <end position="812"/>
    </location>
</feature>
<dbReference type="InterPro" id="IPR012337">
    <property type="entry name" value="RNaseH-like_sf"/>
</dbReference>
<dbReference type="PROSITE" id="PS50878">
    <property type="entry name" value="RT_POL"/>
    <property type="match status" value="1"/>
</dbReference>
<evidence type="ECO:0000259" key="9">
    <source>
        <dbReference type="PROSITE" id="PS50878"/>
    </source>
</evidence>
<dbReference type="InterPro" id="IPR041577">
    <property type="entry name" value="RT_RNaseH_2"/>
</dbReference>
<dbReference type="Gene3D" id="3.10.20.370">
    <property type="match status" value="1"/>
</dbReference>
<evidence type="ECO:0000256" key="4">
    <source>
        <dbReference type="ARBA" id="ARBA00022722"/>
    </source>
</evidence>
<dbReference type="Pfam" id="PF17919">
    <property type="entry name" value="RT_RNaseH_2"/>
    <property type="match status" value="1"/>
</dbReference>
<dbReference type="GO" id="GO:0004519">
    <property type="term" value="F:endonuclease activity"/>
    <property type="evidence" value="ECO:0007669"/>
    <property type="project" value="UniProtKB-KW"/>
</dbReference>
<accession>A0A6H5H038</accession>
<evidence type="ECO:0000256" key="7">
    <source>
        <dbReference type="ARBA" id="ARBA00023268"/>
    </source>
</evidence>
<name>A0A6H5H038_9HEMI</name>
<dbReference type="InterPro" id="IPR043502">
    <property type="entry name" value="DNA/RNA_pol_sf"/>
</dbReference>
<dbReference type="InterPro" id="IPR041588">
    <property type="entry name" value="Integrase_H2C2"/>
</dbReference>
<dbReference type="PANTHER" id="PTHR37984">
    <property type="entry name" value="PROTEIN CBG26694"/>
    <property type="match status" value="1"/>
</dbReference>
<dbReference type="SUPFAM" id="SSF53098">
    <property type="entry name" value="Ribonuclease H-like"/>
    <property type="match status" value="1"/>
</dbReference>
<dbReference type="FunFam" id="3.30.70.270:FF:000026">
    <property type="entry name" value="Transposon Ty3-G Gag-Pol polyprotein"/>
    <property type="match status" value="1"/>
</dbReference>
<dbReference type="PROSITE" id="PS50994">
    <property type="entry name" value="INTEGRASE"/>
    <property type="match status" value="1"/>
</dbReference>
<dbReference type="Pfam" id="PF00665">
    <property type="entry name" value="rve"/>
    <property type="match status" value="1"/>
</dbReference>
<dbReference type="Pfam" id="PF08284">
    <property type="entry name" value="RVP_2"/>
    <property type="match status" value="1"/>
</dbReference>
<dbReference type="InterPro" id="IPR043128">
    <property type="entry name" value="Rev_trsase/Diguanyl_cyclase"/>
</dbReference>
<evidence type="ECO:0000256" key="3">
    <source>
        <dbReference type="ARBA" id="ARBA00022695"/>
    </source>
</evidence>